<comment type="caution">
    <text evidence="3">The sequence shown here is derived from an EMBL/GenBank/DDBJ whole genome shotgun (WGS) entry which is preliminary data.</text>
</comment>
<dbReference type="InterPro" id="IPR044277">
    <property type="entry name" value="GIP1"/>
</dbReference>
<protein>
    <recommendedName>
        <fullName evidence="2">GBF-interacting protein 1 N-terminal domain-containing protein</fullName>
    </recommendedName>
</protein>
<evidence type="ECO:0000259" key="2">
    <source>
        <dbReference type="Pfam" id="PF06972"/>
    </source>
</evidence>
<proteinExistence type="predicted"/>
<sequence>MSGGRVTIPNNVRKTIQNIKEITGNHSEDEIYAMLKECSMDPNETAQKLLLQDPFHEVKRKRDRKKENPSKESTEPRWKPGMQGRGNRGGRGNYSSRHMSNDAGGGRTALSAKENGIINKGAEEGANQSIPQGQKSKETSVESDKKQSEVTSSTSSSKMEGQVPRVVPVESSKIPAVALGSSMLTSKNTSASKTPSVSPSPGVYLSEKDPILMPSQDSRLSVGTIRREVGSKVAAVEQIQESPLMIKSTASGSEQGKVGPGELQGVGKNVVSESCSRPGSSSHVSFSIARPSSNYNNRMQQAIGPQKVGPSMEWKPKPIAQSQGSIKVAVAVVPVEAHTPTTVSSASSTNLDSKEDELEKKVKESHISDDKHVIIPNHLHVPEAEKLGFCFGSFDATFGFNKTSNGPVSDKTSEEADERSIEEQMQSRNEKADGEDDHLERPPTTSSSNVPESLPTEGDMSSNAGPEYREPKQETSSSSSLPTPSHQYPVVHTSPNPNFSFGFMPPMIGSQVTSFENTESQARDASHVPSFVVQQPFDPATYYAHFYRESDGRMSPFHSTTKYNGNVPQPSHSSQEVGNSLMLSTTSPTPTAATQTMQSSISVTQQPLPVFRQPPGVHLPHYPPNYIPYGPYFSPFYVPPLAAIHQFLSNGTFPQQPQQGSGMYPAPPPVAVAAASNSKYPLPQYKLGSNNSGHIGMAGSYGPYASAAPAAANSTSNEDLGGSHSHSQFKETNVYITGQQSEGPGVWIAGPGPGRDMSGSFYNLPQGGQVAYTTPTQQPNHGHAAAFANIYHPPQPVTTGAVHPLAAGGPGSVDMVGPAASVYQQQQPQPTQINWPNNY</sequence>
<accession>A0AAU9PIT4</accession>
<feature type="region of interest" description="Disordered" evidence="1">
    <location>
        <begin position="401"/>
        <end position="493"/>
    </location>
</feature>
<feature type="region of interest" description="Disordered" evidence="1">
    <location>
        <begin position="341"/>
        <end position="366"/>
    </location>
</feature>
<dbReference type="AlphaFoldDB" id="A0AAU9PIT4"/>
<feature type="compositionally biased region" description="Basic and acidic residues" evidence="1">
    <location>
        <begin position="411"/>
        <end position="422"/>
    </location>
</feature>
<dbReference type="SUPFAM" id="SSF46934">
    <property type="entry name" value="UBA-like"/>
    <property type="match status" value="1"/>
</dbReference>
<name>A0AAU9PIT4_9ASTR</name>
<dbReference type="PANTHER" id="PTHR46775">
    <property type="entry name" value="FLOCCULATION PROTEIN (DUF1296)"/>
    <property type="match status" value="1"/>
</dbReference>
<dbReference type="InterPro" id="IPR009060">
    <property type="entry name" value="UBA-like_sf"/>
</dbReference>
<feature type="region of interest" description="Disordered" evidence="1">
    <location>
        <begin position="49"/>
        <end position="219"/>
    </location>
</feature>
<feature type="compositionally biased region" description="Polar residues" evidence="1">
    <location>
        <begin position="341"/>
        <end position="351"/>
    </location>
</feature>
<feature type="compositionally biased region" description="Polar residues" evidence="1">
    <location>
        <begin position="713"/>
        <end position="726"/>
    </location>
</feature>
<feature type="compositionally biased region" description="Gly residues" evidence="1">
    <location>
        <begin position="83"/>
        <end position="92"/>
    </location>
</feature>
<feature type="compositionally biased region" description="Low complexity" evidence="1">
    <location>
        <begin position="475"/>
        <end position="485"/>
    </location>
</feature>
<feature type="compositionally biased region" description="Basic and acidic residues" evidence="1">
    <location>
        <begin position="135"/>
        <end position="148"/>
    </location>
</feature>
<dbReference type="EMBL" id="CAKMRJ010005634">
    <property type="protein sequence ID" value="CAH1450115.1"/>
    <property type="molecule type" value="Genomic_DNA"/>
</dbReference>
<keyword evidence="4" id="KW-1185">Reference proteome</keyword>
<dbReference type="Proteomes" id="UP001157418">
    <property type="component" value="Unassembled WGS sequence"/>
</dbReference>
<feature type="region of interest" description="Disordered" evidence="1">
    <location>
        <begin position="706"/>
        <end position="726"/>
    </location>
</feature>
<feature type="compositionally biased region" description="Basic and acidic residues" evidence="1">
    <location>
        <begin position="65"/>
        <end position="78"/>
    </location>
</feature>
<dbReference type="PANTHER" id="PTHR46775:SF1">
    <property type="entry name" value="FLOCCULATION PROTEIN (DUF1296)"/>
    <property type="match status" value="1"/>
</dbReference>
<feature type="domain" description="GBF-interacting protein 1 N-terminal" evidence="2">
    <location>
        <begin position="8"/>
        <end position="67"/>
    </location>
</feature>
<feature type="compositionally biased region" description="Basic and acidic residues" evidence="1">
    <location>
        <begin position="357"/>
        <end position="366"/>
    </location>
</feature>
<evidence type="ECO:0000256" key="1">
    <source>
        <dbReference type="SAM" id="MobiDB-lite"/>
    </source>
</evidence>
<reference evidence="3 4" key="1">
    <citation type="submission" date="2022-01" db="EMBL/GenBank/DDBJ databases">
        <authorList>
            <person name="Xiong W."/>
            <person name="Schranz E."/>
        </authorList>
    </citation>
    <scope>NUCLEOTIDE SEQUENCE [LARGE SCALE GENOMIC DNA]</scope>
</reference>
<feature type="compositionally biased region" description="Polar residues" evidence="1">
    <location>
        <begin position="182"/>
        <end position="199"/>
    </location>
</feature>
<dbReference type="GO" id="GO:0051082">
    <property type="term" value="F:unfolded protein binding"/>
    <property type="evidence" value="ECO:0007669"/>
    <property type="project" value="TreeGrafter"/>
</dbReference>
<dbReference type="Pfam" id="PF06972">
    <property type="entry name" value="GIP1_N"/>
    <property type="match status" value="1"/>
</dbReference>
<organism evidence="3 4">
    <name type="scientific">Lactuca virosa</name>
    <dbReference type="NCBI Taxonomy" id="75947"/>
    <lineage>
        <taxon>Eukaryota</taxon>
        <taxon>Viridiplantae</taxon>
        <taxon>Streptophyta</taxon>
        <taxon>Embryophyta</taxon>
        <taxon>Tracheophyta</taxon>
        <taxon>Spermatophyta</taxon>
        <taxon>Magnoliopsida</taxon>
        <taxon>eudicotyledons</taxon>
        <taxon>Gunneridae</taxon>
        <taxon>Pentapetalae</taxon>
        <taxon>asterids</taxon>
        <taxon>campanulids</taxon>
        <taxon>Asterales</taxon>
        <taxon>Asteraceae</taxon>
        <taxon>Cichorioideae</taxon>
        <taxon>Cichorieae</taxon>
        <taxon>Lactucinae</taxon>
        <taxon>Lactuca</taxon>
    </lineage>
</organism>
<dbReference type="InterPro" id="IPR009719">
    <property type="entry name" value="GIP1_N"/>
</dbReference>
<evidence type="ECO:0000313" key="3">
    <source>
        <dbReference type="EMBL" id="CAH1450115.1"/>
    </source>
</evidence>
<gene>
    <name evidence="3" type="ORF">LVIROSA_LOCUS35554</name>
</gene>
<evidence type="ECO:0000313" key="4">
    <source>
        <dbReference type="Proteomes" id="UP001157418"/>
    </source>
</evidence>